<gene>
    <name evidence="2" type="ORF">Adt_06609</name>
</gene>
<accession>A0ABD1V8S4</accession>
<feature type="region of interest" description="Disordered" evidence="1">
    <location>
        <begin position="138"/>
        <end position="163"/>
    </location>
</feature>
<dbReference type="EMBL" id="JBFOLK010000002">
    <property type="protein sequence ID" value="KAL2533258.1"/>
    <property type="molecule type" value="Genomic_DNA"/>
</dbReference>
<evidence type="ECO:0000313" key="2">
    <source>
        <dbReference type="EMBL" id="KAL2533258.1"/>
    </source>
</evidence>
<reference evidence="3" key="1">
    <citation type="submission" date="2024-07" db="EMBL/GenBank/DDBJ databases">
        <title>Two chromosome-level genome assemblies of Korean endemic species Abeliophyllum distichum and Forsythia ovata (Oleaceae).</title>
        <authorList>
            <person name="Jang H."/>
        </authorList>
    </citation>
    <scope>NUCLEOTIDE SEQUENCE [LARGE SCALE GENOMIC DNA]</scope>
</reference>
<name>A0ABD1V8S4_9LAMI</name>
<comment type="caution">
    <text evidence="2">The sequence shown here is derived from an EMBL/GenBank/DDBJ whole genome shotgun (WGS) entry which is preliminary data.</text>
</comment>
<proteinExistence type="predicted"/>
<protein>
    <submittedName>
        <fullName evidence="2">Uncharacterized protein</fullName>
    </submittedName>
</protein>
<dbReference type="AlphaFoldDB" id="A0ABD1V8S4"/>
<keyword evidence="3" id="KW-1185">Reference proteome</keyword>
<evidence type="ECO:0000313" key="3">
    <source>
        <dbReference type="Proteomes" id="UP001604336"/>
    </source>
</evidence>
<organism evidence="2 3">
    <name type="scientific">Abeliophyllum distichum</name>
    <dbReference type="NCBI Taxonomy" id="126358"/>
    <lineage>
        <taxon>Eukaryota</taxon>
        <taxon>Viridiplantae</taxon>
        <taxon>Streptophyta</taxon>
        <taxon>Embryophyta</taxon>
        <taxon>Tracheophyta</taxon>
        <taxon>Spermatophyta</taxon>
        <taxon>Magnoliopsida</taxon>
        <taxon>eudicotyledons</taxon>
        <taxon>Gunneridae</taxon>
        <taxon>Pentapetalae</taxon>
        <taxon>asterids</taxon>
        <taxon>lamiids</taxon>
        <taxon>Lamiales</taxon>
        <taxon>Oleaceae</taxon>
        <taxon>Forsythieae</taxon>
        <taxon>Abeliophyllum</taxon>
    </lineage>
</organism>
<sequence length="190" mass="21625">MADVMSHGGDGTGDPLHHLPRRLDSACEFAPSFKQRGISRGLNLGRFTVPSCCPSWTEVLEEQRAQLRSVIETIGHPTSIGLSVPHLAANCYRDYILKAHKHLKKHRPSRPYGQLAAEDWQKCIDFFTSPTFVERSTKNKVNRGKAKYPSEQESKSFSTTRYDDVHKDPETQQWLDIIKSFKDFSHPSGW</sequence>
<dbReference type="Proteomes" id="UP001604336">
    <property type="component" value="Unassembled WGS sequence"/>
</dbReference>
<evidence type="ECO:0000256" key="1">
    <source>
        <dbReference type="SAM" id="MobiDB-lite"/>
    </source>
</evidence>